<dbReference type="PANTHER" id="PTHR30055">
    <property type="entry name" value="HTH-TYPE TRANSCRIPTIONAL REGULATOR RUTR"/>
    <property type="match status" value="1"/>
</dbReference>
<dbReference type="InterPro" id="IPR050109">
    <property type="entry name" value="HTH-type_TetR-like_transc_reg"/>
</dbReference>
<dbReference type="GO" id="GO:0000976">
    <property type="term" value="F:transcription cis-regulatory region binding"/>
    <property type="evidence" value="ECO:0007669"/>
    <property type="project" value="TreeGrafter"/>
</dbReference>
<dbReference type="Pfam" id="PF17920">
    <property type="entry name" value="TetR_C_16"/>
    <property type="match status" value="1"/>
</dbReference>
<dbReference type="Gene3D" id="1.10.357.10">
    <property type="entry name" value="Tetracycline Repressor, domain 2"/>
    <property type="match status" value="1"/>
</dbReference>
<keyword evidence="1 2" id="KW-0238">DNA-binding</keyword>
<dbReference type="Proteomes" id="UP000440096">
    <property type="component" value="Unassembled WGS sequence"/>
</dbReference>
<accession>A0A6N7Z037</accession>
<dbReference type="InterPro" id="IPR036271">
    <property type="entry name" value="Tet_transcr_reg_TetR-rel_C_sf"/>
</dbReference>
<feature type="domain" description="HTH tetR-type" evidence="4">
    <location>
        <begin position="21"/>
        <end position="81"/>
    </location>
</feature>
<evidence type="ECO:0000256" key="1">
    <source>
        <dbReference type="ARBA" id="ARBA00023125"/>
    </source>
</evidence>
<dbReference type="InterPro" id="IPR041678">
    <property type="entry name" value="TetR_C_16"/>
</dbReference>
<dbReference type="SUPFAM" id="SSF48498">
    <property type="entry name" value="Tetracyclin repressor-like, C-terminal domain"/>
    <property type="match status" value="1"/>
</dbReference>
<dbReference type="InterPro" id="IPR009057">
    <property type="entry name" value="Homeodomain-like_sf"/>
</dbReference>
<evidence type="ECO:0000256" key="3">
    <source>
        <dbReference type="SAM" id="MobiDB-lite"/>
    </source>
</evidence>
<protein>
    <submittedName>
        <fullName evidence="5">TetR family transcriptional regulator</fullName>
    </submittedName>
</protein>
<evidence type="ECO:0000313" key="6">
    <source>
        <dbReference type="Proteomes" id="UP000440096"/>
    </source>
</evidence>
<feature type="DNA-binding region" description="H-T-H motif" evidence="2">
    <location>
        <begin position="44"/>
        <end position="63"/>
    </location>
</feature>
<reference evidence="5 6" key="1">
    <citation type="submission" date="2019-11" db="EMBL/GenBank/DDBJ databases">
        <title>Draft genome of Amycolatopsis RM579.</title>
        <authorList>
            <person name="Duangmal K."/>
            <person name="Mingma R."/>
        </authorList>
    </citation>
    <scope>NUCLEOTIDE SEQUENCE [LARGE SCALE GENOMIC DNA]</scope>
    <source>
        <strain evidence="5 6">RM579</strain>
    </source>
</reference>
<gene>
    <name evidence="5" type="ORF">GKO32_08550</name>
</gene>
<evidence type="ECO:0000313" key="5">
    <source>
        <dbReference type="EMBL" id="MTD54029.1"/>
    </source>
</evidence>
<dbReference type="Pfam" id="PF00440">
    <property type="entry name" value="TetR_N"/>
    <property type="match status" value="1"/>
</dbReference>
<evidence type="ECO:0000259" key="4">
    <source>
        <dbReference type="PROSITE" id="PS50977"/>
    </source>
</evidence>
<sequence>MKTQPEVSAPRTRRGRRPGQNTTRQAVLDAARRRFAADGFKATTIRAIAEDADVDAALVMQFFRSKDELFGAVMSISPDALSRIANAFGGPVESIGERLVREYLAVWEGDQSDADALRAMLRGAIANEKAKSLLRDFIEARLSENLRQTASDSHDAAVRVALAASMLIGVTVGRQLVQVAVLADEEAEAIVRHVGPALQAILAPTPATGHEDRS</sequence>
<name>A0A6N7Z037_9PSEU</name>
<dbReference type="EMBL" id="WMBA01000009">
    <property type="protein sequence ID" value="MTD54029.1"/>
    <property type="molecule type" value="Genomic_DNA"/>
</dbReference>
<dbReference type="RefSeq" id="WP_208024323.1">
    <property type="nucleotide sequence ID" value="NZ_WMBA01000009.1"/>
</dbReference>
<dbReference type="GO" id="GO:0003700">
    <property type="term" value="F:DNA-binding transcription factor activity"/>
    <property type="evidence" value="ECO:0007669"/>
    <property type="project" value="TreeGrafter"/>
</dbReference>
<organism evidence="5 6">
    <name type="scientific">Amycolatopsis pithecellobii</name>
    <dbReference type="NCBI Taxonomy" id="664692"/>
    <lineage>
        <taxon>Bacteria</taxon>
        <taxon>Bacillati</taxon>
        <taxon>Actinomycetota</taxon>
        <taxon>Actinomycetes</taxon>
        <taxon>Pseudonocardiales</taxon>
        <taxon>Pseudonocardiaceae</taxon>
        <taxon>Amycolatopsis</taxon>
    </lineage>
</organism>
<proteinExistence type="predicted"/>
<keyword evidence="6" id="KW-1185">Reference proteome</keyword>
<dbReference type="AlphaFoldDB" id="A0A6N7Z037"/>
<dbReference type="SUPFAM" id="SSF46689">
    <property type="entry name" value="Homeodomain-like"/>
    <property type="match status" value="1"/>
</dbReference>
<dbReference type="Gene3D" id="1.10.10.60">
    <property type="entry name" value="Homeodomain-like"/>
    <property type="match status" value="1"/>
</dbReference>
<comment type="caution">
    <text evidence="5">The sequence shown here is derived from an EMBL/GenBank/DDBJ whole genome shotgun (WGS) entry which is preliminary data.</text>
</comment>
<dbReference type="InterPro" id="IPR001647">
    <property type="entry name" value="HTH_TetR"/>
</dbReference>
<evidence type="ECO:0000256" key="2">
    <source>
        <dbReference type="PROSITE-ProRule" id="PRU00335"/>
    </source>
</evidence>
<feature type="region of interest" description="Disordered" evidence="3">
    <location>
        <begin position="1"/>
        <end position="24"/>
    </location>
</feature>
<dbReference type="PANTHER" id="PTHR30055:SF235">
    <property type="entry name" value="TRANSCRIPTIONAL REGULATORY PROTEIN"/>
    <property type="match status" value="1"/>
</dbReference>
<dbReference type="PROSITE" id="PS50977">
    <property type="entry name" value="HTH_TETR_2"/>
    <property type="match status" value="1"/>
</dbReference>